<accession>A0A1H6TWI3</accession>
<keyword evidence="3" id="KW-0808">Transferase</keyword>
<dbReference type="PANTHER" id="PTHR23028">
    <property type="entry name" value="ACETYLTRANSFERASE"/>
    <property type="match status" value="1"/>
</dbReference>
<organism evidence="3 4">
    <name type="scientific">Azotobacter beijerinckii</name>
    <dbReference type="NCBI Taxonomy" id="170623"/>
    <lineage>
        <taxon>Bacteria</taxon>
        <taxon>Pseudomonadati</taxon>
        <taxon>Pseudomonadota</taxon>
        <taxon>Gammaproteobacteria</taxon>
        <taxon>Pseudomonadales</taxon>
        <taxon>Pseudomonadaceae</taxon>
        <taxon>Azotobacter</taxon>
    </lineage>
</organism>
<dbReference type="AlphaFoldDB" id="A0A1H6TWI3"/>
<proteinExistence type="predicted"/>
<reference evidence="3 4" key="1">
    <citation type="submission" date="2016-10" db="EMBL/GenBank/DDBJ databases">
        <authorList>
            <person name="de Groot N.N."/>
        </authorList>
    </citation>
    <scope>NUCLEOTIDE SEQUENCE [LARGE SCALE GENOMIC DNA]</scope>
    <source>
        <strain evidence="3 4">DSM 373</strain>
    </source>
</reference>
<dbReference type="PANTHER" id="PTHR23028:SF53">
    <property type="entry name" value="ACYL_TRANSF_3 DOMAIN-CONTAINING PROTEIN"/>
    <property type="match status" value="1"/>
</dbReference>
<keyword evidence="1" id="KW-1133">Transmembrane helix</keyword>
<keyword evidence="3" id="KW-0378">Hydrolase</keyword>
<evidence type="ECO:0000259" key="2">
    <source>
        <dbReference type="Pfam" id="PF01757"/>
    </source>
</evidence>
<feature type="transmembrane region" description="Helical" evidence="1">
    <location>
        <begin position="199"/>
        <end position="218"/>
    </location>
</feature>
<feature type="transmembrane region" description="Helical" evidence="1">
    <location>
        <begin position="28"/>
        <end position="50"/>
    </location>
</feature>
<dbReference type="GO" id="GO:0016020">
    <property type="term" value="C:membrane"/>
    <property type="evidence" value="ECO:0007669"/>
    <property type="project" value="TreeGrafter"/>
</dbReference>
<dbReference type="GO" id="GO:0016787">
    <property type="term" value="F:hydrolase activity"/>
    <property type="evidence" value="ECO:0007669"/>
    <property type="project" value="UniProtKB-KW"/>
</dbReference>
<gene>
    <name evidence="3" type="ORF">SAMN04244572_01839</name>
</gene>
<sequence>MGTYRLILALLVAISHMGVSIFGVNEGVIAVISFLMISGFVMTALINGHYRNAQDIPAFYLDRLLRLQPQYLFYLALTLTYFFTVGIDDPLFNSATLESIILNVLIIPANFYMTETLNARVIIPPAWSLGLEACFYLTIPILVAFRLRHLALAISLIIFLFSYSTVIDTNLFGYRFLPGTLFMFLLGSFLCDAGRHGKLIILSTYSLCCSLLAATIIFNTYRVPYNIETLLGVVLGLPSIYLLKKRKYGKLDQTLGNISYGVFLNHFLLLWIWKELGLSISSPSQMTALIMTSITLAWASYQFIEKPAIQIRKDLRRSCNQNNQGQKPSNSGRVLETVSTAAGQDHILHSSLIENKDRGE</sequence>
<feature type="transmembrane region" description="Helical" evidence="1">
    <location>
        <begin position="150"/>
        <end position="166"/>
    </location>
</feature>
<dbReference type="OrthoDB" id="9767863at2"/>
<dbReference type="GO" id="GO:0000271">
    <property type="term" value="P:polysaccharide biosynthetic process"/>
    <property type="evidence" value="ECO:0007669"/>
    <property type="project" value="TreeGrafter"/>
</dbReference>
<keyword evidence="3" id="KW-0012">Acyltransferase</keyword>
<dbReference type="InterPro" id="IPR002656">
    <property type="entry name" value="Acyl_transf_3_dom"/>
</dbReference>
<protein>
    <submittedName>
        <fullName evidence="3">Peptidoglycan/LPS O-acetylase OafA/YrhL, contains acyltransferase and SGNH-hydrolase domains</fullName>
    </submittedName>
</protein>
<feature type="transmembrane region" description="Helical" evidence="1">
    <location>
        <begin position="71"/>
        <end position="87"/>
    </location>
</feature>
<dbReference type="RefSeq" id="WP_090731281.1">
    <property type="nucleotide sequence ID" value="NZ_FNYQ01000026.1"/>
</dbReference>
<evidence type="ECO:0000256" key="1">
    <source>
        <dbReference type="SAM" id="Phobius"/>
    </source>
</evidence>
<dbReference type="EMBL" id="FNYQ01000026">
    <property type="protein sequence ID" value="SEI84371.1"/>
    <property type="molecule type" value="Genomic_DNA"/>
</dbReference>
<dbReference type="InterPro" id="IPR050879">
    <property type="entry name" value="Acyltransferase_3"/>
</dbReference>
<feature type="transmembrane region" description="Helical" evidence="1">
    <location>
        <begin position="122"/>
        <end position="143"/>
    </location>
</feature>
<feature type="transmembrane region" description="Helical" evidence="1">
    <location>
        <begin position="224"/>
        <end position="243"/>
    </location>
</feature>
<feature type="transmembrane region" description="Helical" evidence="1">
    <location>
        <begin position="172"/>
        <end position="192"/>
    </location>
</feature>
<feature type="domain" description="Acyltransferase 3" evidence="2">
    <location>
        <begin position="5"/>
        <end position="300"/>
    </location>
</feature>
<dbReference type="Proteomes" id="UP000199250">
    <property type="component" value="Unassembled WGS sequence"/>
</dbReference>
<evidence type="ECO:0000313" key="4">
    <source>
        <dbReference type="Proteomes" id="UP000199250"/>
    </source>
</evidence>
<keyword evidence="1" id="KW-0812">Transmembrane</keyword>
<feature type="transmembrane region" description="Helical" evidence="1">
    <location>
        <begin position="285"/>
        <end position="304"/>
    </location>
</feature>
<name>A0A1H6TWI3_9GAMM</name>
<keyword evidence="1" id="KW-0472">Membrane</keyword>
<evidence type="ECO:0000313" key="3">
    <source>
        <dbReference type="EMBL" id="SEI84371.1"/>
    </source>
</evidence>
<dbReference type="GO" id="GO:0016747">
    <property type="term" value="F:acyltransferase activity, transferring groups other than amino-acyl groups"/>
    <property type="evidence" value="ECO:0007669"/>
    <property type="project" value="InterPro"/>
</dbReference>
<feature type="transmembrane region" description="Helical" evidence="1">
    <location>
        <begin position="255"/>
        <end position="273"/>
    </location>
</feature>
<dbReference type="Pfam" id="PF01757">
    <property type="entry name" value="Acyl_transf_3"/>
    <property type="match status" value="1"/>
</dbReference>